<comment type="caution">
    <text evidence="1">The sequence shown here is derived from an EMBL/GenBank/DDBJ whole genome shotgun (WGS) entry which is preliminary data.</text>
</comment>
<sequence length="89" mass="9761">MLLWAVVILAAWILLSLPVALIVGRMFAARPEVDARPARTPSMSAARVAHLSRIESRRCAASRWPHEAWALAEARRREAVTSGGFARTG</sequence>
<organism evidence="1 2">
    <name type="scientific">Nocardioides pini</name>
    <dbReference type="NCBI Taxonomy" id="2975053"/>
    <lineage>
        <taxon>Bacteria</taxon>
        <taxon>Bacillati</taxon>
        <taxon>Actinomycetota</taxon>
        <taxon>Actinomycetes</taxon>
        <taxon>Propionibacteriales</taxon>
        <taxon>Nocardioidaceae</taxon>
        <taxon>Nocardioides</taxon>
    </lineage>
</organism>
<dbReference type="EMBL" id="JAPPUX010000003">
    <property type="protein sequence ID" value="MCY4726604.1"/>
    <property type="molecule type" value="Genomic_DNA"/>
</dbReference>
<reference evidence="1" key="1">
    <citation type="submission" date="2022-08" db="EMBL/GenBank/DDBJ databases">
        <title>Genome sequencing of Nocardioides sp. STR2.</title>
        <authorList>
            <person name="So Y."/>
        </authorList>
    </citation>
    <scope>NUCLEOTIDE SEQUENCE</scope>
    <source>
        <strain evidence="1">STR2</strain>
    </source>
</reference>
<name>A0ABT4CCB9_9ACTN</name>
<evidence type="ECO:0000313" key="1">
    <source>
        <dbReference type="EMBL" id="MCY4726604.1"/>
    </source>
</evidence>
<dbReference type="Proteomes" id="UP001074726">
    <property type="component" value="Unassembled WGS sequence"/>
</dbReference>
<keyword evidence="2" id="KW-1185">Reference proteome</keyword>
<protein>
    <submittedName>
        <fullName evidence="1">Uncharacterized protein</fullName>
    </submittedName>
</protein>
<dbReference type="RefSeq" id="WP_268111508.1">
    <property type="nucleotide sequence ID" value="NZ_JAPPUX010000003.1"/>
</dbReference>
<gene>
    <name evidence="1" type="ORF">NYO98_09975</name>
</gene>
<evidence type="ECO:0000313" key="2">
    <source>
        <dbReference type="Proteomes" id="UP001074726"/>
    </source>
</evidence>
<accession>A0ABT4CCB9</accession>
<proteinExistence type="predicted"/>